<evidence type="ECO:0000256" key="2">
    <source>
        <dbReference type="SAM" id="Phobius"/>
    </source>
</evidence>
<sequence>MTISHPAPPPSHRPSTTASHRARRPPRVVRARSITDGCRGGAVLAMAFLGIFLAAGVAAAAPPHWTWPLSPRPEVVRPFDPPDSPWSRGHRGVDLLGAVDQQVRSAGAGVITYAGLLAGRGVITVQHGQLRTTYEPVAAAVAVGDPVNPGTVLGTLQAAGGHCAPRICLHWGLLRGSDYLDPLSLVGGGPPRLLPLGSASTTDLALPAVSYGPGDRATPGPGANVAAPSGSDSAASGSDSTVTGSDSAVTGSIVAASGRATPATDVPTPAGAEGSPPTPASGGAEPSRTDEPSRGPSWRAAGLPTMLTTFSAPAAGAIAGAVVAGFLIRRSGSVTSPTDPPPRPPGPPLPNPPRPRGASRPGAPRQGRTEEVVIDLAAERRRFRGAA</sequence>
<proteinExistence type="predicted"/>
<feature type="transmembrane region" description="Helical" evidence="2">
    <location>
        <begin position="40"/>
        <end position="61"/>
    </location>
</feature>
<keyword evidence="5" id="KW-1185">Reference proteome</keyword>
<dbReference type="Pfam" id="PF01551">
    <property type="entry name" value="Peptidase_M23"/>
    <property type="match status" value="1"/>
</dbReference>
<dbReference type="CDD" id="cd12797">
    <property type="entry name" value="M23_peptidase"/>
    <property type="match status" value="1"/>
</dbReference>
<feature type="compositionally biased region" description="Pro residues" evidence="1">
    <location>
        <begin position="338"/>
        <end position="355"/>
    </location>
</feature>
<accession>A0A927N364</accession>
<protein>
    <recommendedName>
        <fullName evidence="3">M23ase beta-sheet core domain-containing protein</fullName>
    </recommendedName>
</protein>
<dbReference type="RefSeq" id="WP_238361746.1">
    <property type="nucleotide sequence ID" value="NZ_BAABJL010000042.1"/>
</dbReference>
<evidence type="ECO:0000313" key="4">
    <source>
        <dbReference type="EMBL" id="MBE1611289.1"/>
    </source>
</evidence>
<evidence type="ECO:0000256" key="1">
    <source>
        <dbReference type="SAM" id="MobiDB-lite"/>
    </source>
</evidence>
<dbReference type="Gene3D" id="2.70.70.10">
    <property type="entry name" value="Glucose Permease (Domain IIA)"/>
    <property type="match status" value="1"/>
</dbReference>
<comment type="caution">
    <text evidence="4">The sequence shown here is derived from an EMBL/GenBank/DDBJ whole genome shotgun (WGS) entry which is preliminary data.</text>
</comment>
<feature type="region of interest" description="Disordered" evidence="1">
    <location>
        <begin position="333"/>
        <end position="372"/>
    </location>
</feature>
<organism evidence="4 5">
    <name type="scientific">Actinopolymorpha pittospori</name>
    <dbReference type="NCBI Taxonomy" id="648752"/>
    <lineage>
        <taxon>Bacteria</taxon>
        <taxon>Bacillati</taxon>
        <taxon>Actinomycetota</taxon>
        <taxon>Actinomycetes</taxon>
        <taxon>Propionibacteriales</taxon>
        <taxon>Actinopolymorphaceae</taxon>
        <taxon>Actinopolymorpha</taxon>
    </lineage>
</organism>
<feature type="compositionally biased region" description="Low complexity" evidence="1">
    <location>
        <begin position="356"/>
        <end position="366"/>
    </location>
</feature>
<feature type="compositionally biased region" description="Pro residues" evidence="1">
    <location>
        <begin position="1"/>
        <end position="12"/>
    </location>
</feature>
<feature type="region of interest" description="Disordered" evidence="1">
    <location>
        <begin position="210"/>
        <end position="301"/>
    </location>
</feature>
<name>A0A927N364_9ACTN</name>
<dbReference type="AlphaFoldDB" id="A0A927N364"/>
<evidence type="ECO:0000313" key="5">
    <source>
        <dbReference type="Proteomes" id="UP000638648"/>
    </source>
</evidence>
<dbReference type="SUPFAM" id="SSF51261">
    <property type="entry name" value="Duplicated hybrid motif"/>
    <property type="match status" value="1"/>
</dbReference>
<reference evidence="4" key="1">
    <citation type="submission" date="2020-10" db="EMBL/GenBank/DDBJ databases">
        <title>Sequencing the genomes of 1000 actinobacteria strains.</title>
        <authorList>
            <person name="Klenk H.-P."/>
        </authorList>
    </citation>
    <scope>NUCLEOTIDE SEQUENCE</scope>
    <source>
        <strain evidence="4">DSM 45354</strain>
    </source>
</reference>
<feature type="domain" description="M23ase beta-sheet core" evidence="3">
    <location>
        <begin position="89"/>
        <end position="182"/>
    </location>
</feature>
<keyword evidence="2" id="KW-0472">Membrane</keyword>
<evidence type="ECO:0000259" key="3">
    <source>
        <dbReference type="Pfam" id="PF01551"/>
    </source>
</evidence>
<feature type="region of interest" description="Disordered" evidence="1">
    <location>
        <begin position="1"/>
        <end position="28"/>
    </location>
</feature>
<dbReference type="Proteomes" id="UP000638648">
    <property type="component" value="Unassembled WGS sequence"/>
</dbReference>
<dbReference type="InterPro" id="IPR011055">
    <property type="entry name" value="Dup_hybrid_motif"/>
</dbReference>
<dbReference type="EMBL" id="JADBEM010000001">
    <property type="protein sequence ID" value="MBE1611289.1"/>
    <property type="molecule type" value="Genomic_DNA"/>
</dbReference>
<keyword evidence="2" id="KW-1133">Transmembrane helix</keyword>
<gene>
    <name evidence="4" type="ORF">HEB94_008137</name>
</gene>
<dbReference type="InterPro" id="IPR016047">
    <property type="entry name" value="M23ase_b-sheet_dom"/>
</dbReference>
<keyword evidence="2" id="KW-0812">Transmembrane</keyword>
<feature type="compositionally biased region" description="Low complexity" evidence="1">
    <location>
        <begin position="225"/>
        <end position="252"/>
    </location>
</feature>